<name>A0A8R7QQU7_TRIUA</name>
<sequence length="51" mass="5866">SFRMLHGARIRMYIKSSFSLYSLPAELSANLNDHIRTACHVMSLCRILDLL</sequence>
<dbReference type="AlphaFoldDB" id="A0A8R7QQU7"/>
<dbReference type="Proteomes" id="UP000015106">
    <property type="component" value="Chromosome 6"/>
</dbReference>
<proteinExistence type="predicted"/>
<organism evidence="1 2">
    <name type="scientific">Triticum urartu</name>
    <name type="common">Red wild einkorn</name>
    <name type="synonym">Crithodium urartu</name>
    <dbReference type="NCBI Taxonomy" id="4572"/>
    <lineage>
        <taxon>Eukaryota</taxon>
        <taxon>Viridiplantae</taxon>
        <taxon>Streptophyta</taxon>
        <taxon>Embryophyta</taxon>
        <taxon>Tracheophyta</taxon>
        <taxon>Spermatophyta</taxon>
        <taxon>Magnoliopsida</taxon>
        <taxon>Liliopsida</taxon>
        <taxon>Poales</taxon>
        <taxon>Poaceae</taxon>
        <taxon>BOP clade</taxon>
        <taxon>Pooideae</taxon>
        <taxon>Triticodae</taxon>
        <taxon>Triticeae</taxon>
        <taxon>Triticinae</taxon>
        <taxon>Triticum</taxon>
    </lineage>
</organism>
<reference evidence="2" key="1">
    <citation type="journal article" date="2013" name="Nature">
        <title>Draft genome of the wheat A-genome progenitor Triticum urartu.</title>
        <authorList>
            <person name="Ling H.Q."/>
            <person name="Zhao S."/>
            <person name="Liu D."/>
            <person name="Wang J."/>
            <person name="Sun H."/>
            <person name="Zhang C."/>
            <person name="Fan H."/>
            <person name="Li D."/>
            <person name="Dong L."/>
            <person name="Tao Y."/>
            <person name="Gao C."/>
            <person name="Wu H."/>
            <person name="Li Y."/>
            <person name="Cui Y."/>
            <person name="Guo X."/>
            <person name="Zheng S."/>
            <person name="Wang B."/>
            <person name="Yu K."/>
            <person name="Liang Q."/>
            <person name="Yang W."/>
            <person name="Lou X."/>
            <person name="Chen J."/>
            <person name="Feng M."/>
            <person name="Jian J."/>
            <person name="Zhang X."/>
            <person name="Luo G."/>
            <person name="Jiang Y."/>
            <person name="Liu J."/>
            <person name="Wang Z."/>
            <person name="Sha Y."/>
            <person name="Zhang B."/>
            <person name="Wu H."/>
            <person name="Tang D."/>
            <person name="Shen Q."/>
            <person name="Xue P."/>
            <person name="Zou S."/>
            <person name="Wang X."/>
            <person name="Liu X."/>
            <person name="Wang F."/>
            <person name="Yang Y."/>
            <person name="An X."/>
            <person name="Dong Z."/>
            <person name="Zhang K."/>
            <person name="Zhang X."/>
            <person name="Luo M.C."/>
            <person name="Dvorak J."/>
            <person name="Tong Y."/>
            <person name="Wang J."/>
            <person name="Yang H."/>
            <person name="Li Z."/>
            <person name="Wang D."/>
            <person name="Zhang A."/>
            <person name="Wang J."/>
        </authorList>
    </citation>
    <scope>NUCLEOTIDE SEQUENCE</scope>
    <source>
        <strain evidence="2">cv. G1812</strain>
    </source>
</reference>
<reference evidence="1" key="2">
    <citation type="submission" date="2018-03" db="EMBL/GenBank/DDBJ databases">
        <title>The Triticum urartu genome reveals the dynamic nature of wheat genome evolution.</title>
        <authorList>
            <person name="Ling H."/>
            <person name="Ma B."/>
            <person name="Shi X."/>
            <person name="Liu H."/>
            <person name="Dong L."/>
            <person name="Sun H."/>
            <person name="Cao Y."/>
            <person name="Gao Q."/>
            <person name="Zheng S."/>
            <person name="Li Y."/>
            <person name="Yu Y."/>
            <person name="Du H."/>
            <person name="Qi M."/>
            <person name="Li Y."/>
            <person name="Yu H."/>
            <person name="Cui Y."/>
            <person name="Wang N."/>
            <person name="Chen C."/>
            <person name="Wu H."/>
            <person name="Zhao Y."/>
            <person name="Zhang J."/>
            <person name="Li Y."/>
            <person name="Zhou W."/>
            <person name="Zhang B."/>
            <person name="Hu W."/>
            <person name="Eijk M."/>
            <person name="Tang J."/>
            <person name="Witsenboer H."/>
            <person name="Zhao S."/>
            <person name="Li Z."/>
            <person name="Zhang A."/>
            <person name="Wang D."/>
            <person name="Liang C."/>
        </authorList>
    </citation>
    <scope>NUCLEOTIDE SEQUENCE [LARGE SCALE GENOMIC DNA]</scope>
    <source>
        <strain evidence="1">cv. G1812</strain>
    </source>
</reference>
<protein>
    <submittedName>
        <fullName evidence="1">Uncharacterized protein</fullName>
    </submittedName>
</protein>
<accession>A0A8R7QQU7</accession>
<reference evidence="1" key="3">
    <citation type="submission" date="2022-06" db="UniProtKB">
        <authorList>
            <consortium name="EnsemblPlants"/>
        </authorList>
    </citation>
    <scope>IDENTIFICATION</scope>
</reference>
<dbReference type="Gramene" id="TuG1812G0600002258.01.T01">
    <property type="protein sequence ID" value="TuG1812G0600002258.01.T01.cds342376"/>
    <property type="gene ID" value="TuG1812G0600002258.01"/>
</dbReference>
<dbReference type="EnsemblPlants" id="TuG1812G0600002258.01.T01">
    <property type="protein sequence ID" value="TuG1812G0600002258.01.T01.cds342376"/>
    <property type="gene ID" value="TuG1812G0600002258.01"/>
</dbReference>
<evidence type="ECO:0000313" key="1">
    <source>
        <dbReference type="EnsemblPlants" id="TuG1812G0600002258.01.T01.cds342376"/>
    </source>
</evidence>
<evidence type="ECO:0000313" key="2">
    <source>
        <dbReference type="Proteomes" id="UP000015106"/>
    </source>
</evidence>
<keyword evidence="2" id="KW-1185">Reference proteome</keyword>